<sequence length="404" mass="43535">MKEIYYALAFVHHVAVAALVVFVATPLPSFGGEGAQPAAYEESCVLLRNGNVLCGQVAKIGSTYCITRSDQSRINLPGDQVETVGRSIRQLYQYRRGNRFQGDLKRLHADVRWCLRNGLVQEAARDALEARALEPADPSTIQLLRQVAAVIRQQSASAEPASVGDPSPAVQTVSHESPVADDPAVGEDRAVAPPSGLPEKLVYEFASRIQPILMNRCTSCHARDGQNEREFQIHTALTSKWAPKDVARENLQAVMQFVDRSVPGNSLIRLRASDGHGGRRHSFGSEGSAMMSNLDRWLMQVEASQVAMDSAPSQWESESGPGSGSEALAPTSPPELLSVERPIDLASESAAGALPGSGEGEPVWNPGPSTSSTTSTGAAARIRRMPKVDNPFDPAIFNRRVHGR</sequence>
<feature type="region of interest" description="Disordered" evidence="1">
    <location>
        <begin position="157"/>
        <end position="193"/>
    </location>
</feature>
<name>A0A5B9MEW1_9BACT</name>
<protein>
    <recommendedName>
        <fullName evidence="4">Cytochrome c domain-containing protein</fullName>
    </recommendedName>
</protein>
<proteinExistence type="predicted"/>
<evidence type="ECO:0000256" key="1">
    <source>
        <dbReference type="SAM" id="MobiDB-lite"/>
    </source>
</evidence>
<feature type="region of interest" description="Disordered" evidence="1">
    <location>
        <begin position="308"/>
        <end position="404"/>
    </location>
</feature>
<evidence type="ECO:0000313" key="2">
    <source>
        <dbReference type="EMBL" id="QEF99363.1"/>
    </source>
</evidence>
<gene>
    <name evidence="2" type="ORF">Mal15_34270</name>
</gene>
<evidence type="ECO:0000313" key="3">
    <source>
        <dbReference type="Proteomes" id="UP000321353"/>
    </source>
</evidence>
<reference evidence="2 3" key="1">
    <citation type="submission" date="2019-02" db="EMBL/GenBank/DDBJ databases">
        <title>Planctomycetal bacteria perform biofilm scaping via a novel small molecule.</title>
        <authorList>
            <person name="Jeske O."/>
            <person name="Boedeker C."/>
            <person name="Wiegand S."/>
            <person name="Breitling P."/>
            <person name="Kallscheuer N."/>
            <person name="Jogler M."/>
            <person name="Rohde M."/>
            <person name="Petersen J."/>
            <person name="Medema M.H."/>
            <person name="Surup F."/>
            <person name="Jogler C."/>
        </authorList>
    </citation>
    <scope>NUCLEOTIDE SEQUENCE [LARGE SCALE GENOMIC DNA]</scope>
    <source>
        <strain evidence="2 3">Mal15</strain>
    </source>
</reference>
<evidence type="ECO:0008006" key="4">
    <source>
        <dbReference type="Google" id="ProtNLM"/>
    </source>
</evidence>
<feature type="compositionally biased region" description="Low complexity" evidence="1">
    <location>
        <begin position="316"/>
        <end position="326"/>
    </location>
</feature>
<dbReference type="AlphaFoldDB" id="A0A5B9MEW1"/>
<dbReference type="EMBL" id="CP036264">
    <property type="protein sequence ID" value="QEF99363.1"/>
    <property type="molecule type" value="Genomic_DNA"/>
</dbReference>
<accession>A0A5B9MEW1</accession>
<organism evidence="2 3">
    <name type="scientific">Stieleria maiorica</name>
    <dbReference type="NCBI Taxonomy" id="2795974"/>
    <lineage>
        <taxon>Bacteria</taxon>
        <taxon>Pseudomonadati</taxon>
        <taxon>Planctomycetota</taxon>
        <taxon>Planctomycetia</taxon>
        <taxon>Pirellulales</taxon>
        <taxon>Pirellulaceae</taxon>
        <taxon>Stieleria</taxon>
    </lineage>
</organism>
<dbReference type="KEGG" id="smam:Mal15_34270"/>
<dbReference type="RefSeq" id="WP_147868765.1">
    <property type="nucleotide sequence ID" value="NZ_CP036264.1"/>
</dbReference>
<dbReference type="Proteomes" id="UP000321353">
    <property type="component" value="Chromosome"/>
</dbReference>
<keyword evidence="3" id="KW-1185">Reference proteome</keyword>